<evidence type="ECO:0000313" key="3">
    <source>
        <dbReference type="Proteomes" id="UP000749646"/>
    </source>
</evidence>
<dbReference type="EMBL" id="JAAAHW010004405">
    <property type="protein sequence ID" value="KAF9974739.1"/>
    <property type="molecule type" value="Genomic_DNA"/>
</dbReference>
<sequence length="102" mass="11214">MSVIATMVAGVFVMAMVPVMLLLMVLVLKVPMVSTMPVVMMMVDLVMFVMLVLPEFAWFRGNIDASRVLIQFRFNDRDITAITLGIGVTGCQGNRGCQGNNK</sequence>
<comment type="caution">
    <text evidence="2">The sequence shown here is derived from an EMBL/GenBank/DDBJ whole genome shotgun (WGS) entry which is preliminary data.</text>
</comment>
<keyword evidence="3" id="KW-1185">Reference proteome</keyword>
<organism evidence="2 3">
    <name type="scientific">Modicella reniformis</name>
    <dbReference type="NCBI Taxonomy" id="1440133"/>
    <lineage>
        <taxon>Eukaryota</taxon>
        <taxon>Fungi</taxon>
        <taxon>Fungi incertae sedis</taxon>
        <taxon>Mucoromycota</taxon>
        <taxon>Mortierellomycotina</taxon>
        <taxon>Mortierellomycetes</taxon>
        <taxon>Mortierellales</taxon>
        <taxon>Mortierellaceae</taxon>
        <taxon>Modicella</taxon>
    </lineage>
</organism>
<evidence type="ECO:0000313" key="2">
    <source>
        <dbReference type="EMBL" id="KAF9974739.1"/>
    </source>
</evidence>
<dbReference type="Proteomes" id="UP000749646">
    <property type="component" value="Unassembled WGS sequence"/>
</dbReference>
<feature type="transmembrane region" description="Helical" evidence="1">
    <location>
        <begin position="34"/>
        <end position="53"/>
    </location>
</feature>
<dbReference type="AlphaFoldDB" id="A0A9P6M813"/>
<keyword evidence="1" id="KW-0472">Membrane</keyword>
<keyword evidence="1" id="KW-1133">Transmembrane helix</keyword>
<accession>A0A9P6M813</accession>
<keyword evidence="1" id="KW-0812">Transmembrane</keyword>
<reference evidence="2" key="1">
    <citation type="journal article" date="2020" name="Fungal Divers.">
        <title>Resolving the Mortierellaceae phylogeny through synthesis of multi-gene phylogenetics and phylogenomics.</title>
        <authorList>
            <person name="Vandepol N."/>
            <person name="Liber J."/>
            <person name="Desiro A."/>
            <person name="Na H."/>
            <person name="Kennedy M."/>
            <person name="Barry K."/>
            <person name="Grigoriev I.V."/>
            <person name="Miller A.N."/>
            <person name="O'Donnell K."/>
            <person name="Stajich J.E."/>
            <person name="Bonito G."/>
        </authorList>
    </citation>
    <scope>NUCLEOTIDE SEQUENCE</scope>
    <source>
        <strain evidence="2">MES-2147</strain>
    </source>
</reference>
<feature type="non-terminal residue" evidence="2">
    <location>
        <position position="102"/>
    </location>
</feature>
<evidence type="ECO:0000256" key="1">
    <source>
        <dbReference type="SAM" id="Phobius"/>
    </source>
</evidence>
<protein>
    <submittedName>
        <fullName evidence="2">Uncharacterized protein</fullName>
    </submittedName>
</protein>
<gene>
    <name evidence="2" type="ORF">BGZ65_008589</name>
</gene>
<proteinExistence type="predicted"/>
<name>A0A9P6M813_9FUNG</name>
<feature type="transmembrane region" description="Helical" evidence="1">
    <location>
        <begin position="7"/>
        <end position="28"/>
    </location>
</feature>